<evidence type="ECO:0000256" key="7">
    <source>
        <dbReference type="ARBA" id="ARBA00049568"/>
    </source>
</evidence>
<keyword evidence="9" id="KW-0812">Transmembrane</keyword>
<dbReference type="EC" id="3.1.1.23" evidence="2"/>
<name>A0ABQ9EBT4_TEGGR</name>
<accession>A0ABQ9EBT4</accession>
<feature type="region of interest" description="Disordered" evidence="8">
    <location>
        <begin position="61"/>
        <end position="104"/>
    </location>
</feature>
<evidence type="ECO:0000256" key="6">
    <source>
        <dbReference type="ARBA" id="ARBA00047662"/>
    </source>
</evidence>
<comment type="catalytic activity">
    <reaction evidence="6">
        <text>1-dodecanoylglycerol + H2O = dodecanoate + glycerol + H(+)</text>
        <dbReference type="Rhea" id="RHEA:44316"/>
        <dbReference type="ChEBI" id="CHEBI:15377"/>
        <dbReference type="ChEBI" id="CHEBI:15378"/>
        <dbReference type="ChEBI" id="CHEBI:17754"/>
        <dbReference type="ChEBI" id="CHEBI:18262"/>
        <dbReference type="ChEBI" id="CHEBI:75539"/>
    </reaction>
</comment>
<feature type="transmembrane region" description="Helical" evidence="9">
    <location>
        <begin position="154"/>
        <end position="172"/>
    </location>
</feature>
<evidence type="ECO:0000256" key="8">
    <source>
        <dbReference type="SAM" id="MobiDB-lite"/>
    </source>
</evidence>
<feature type="domain" description="AB hydrolase-1" evidence="10">
    <location>
        <begin position="243"/>
        <end position="518"/>
    </location>
</feature>
<dbReference type="EMBL" id="JARBDR010000918">
    <property type="protein sequence ID" value="KAJ8301286.1"/>
    <property type="molecule type" value="Genomic_DNA"/>
</dbReference>
<evidence type="ECO:0000313" key="11">
    <source>
        <dbReference type="EMBL" id="KAJ8301286.1"/>
    </source>
</evidence>
<sequence length="539" mass="60793">MSMYAVLYSTELIPPLKSYEVMWYGCKPCYYKRNTIVLPLTPTRYFRRKMKIKHHLKANGSYSSVTPVNDGAGSAGRNGEPPRPTEENCDDLSNYKDGKTGKVHGKPLEPNTIIIISSVNNLNYSDIHHIDTIINNNAFGISIYTKFDITKGSYFYVLLFAELIPCTLAMVLPVEVMYPVAVVATTFTTATVLLFFTRPHILLKTYMRLAVLLSGMKIKYVTIDGLRICYGERGRKKNGTSSMLLLHGFSADKFMWVPLVKNLPSDIHVIVLDLPGHGDSDVPDEDDDLSFMSQVKGLHQIIQTVGLDTEPFHIIGLSMGGTLAGLYAAEYPNLIDRVTLMCPAMKTPIATQVAMKIREIAESGDDEMLLKDCPLIPKTLEEIQYLFEFAQFHKPTYLPKQVAMKIREIAESGDDEMLLKDCPLIPKTLEEIQYLFEFAQFHKPTYYQKVFKSLASLEDAHILEKNAHRIKVPSQLVWGEEDQVIHVSGAEVLRQKLPNCQSVHIIPRCGHAINLDRPGSKTKALLDFRGELSMSKKRR</sequence>
<feature type="transmembrane region" description="Helical" evidence="9">
    <location>
        <begin position="178"/>
        <end position="197"/>
    </location>
</feature>
<comment type="function">
    <text evidence="7">Lipase that preferentially hydrolysis medium-chain saturated monoacylglycerols including 2-arachidonoylglycerol. Through 2-arachidonoylglycerol degradation may regulate endocannabinoid signaling pathways. Also has a lysophosphatidyl lipase activity with a preference for lysophosphatidylglycerol among other lysophospholipids. Also able to degrade bis(monoacylglycero)phosphate (BMP) and constitutes the major enzyme for BMP catabolism. BMP, also known as lysobisphosphatidic acid, is enriched in late endosomes and lysosomes and plays a key role in the formation of intraluminal vesicles and in lipid sorting.</text>
</comment>
<dbReference type="PRINTS" id="PR00111">
    <property type="entry name" value="ABHYDROLASE"/>
</dbReference>
<comment type="caution">
    <text evidence="11">The sequence shown here is derived from an EMBL/GenBank/DDBJ whole genome shotgun (WGS) entry which is preliminary data.</text>
</comment>
<dbReference type="InterPro" id="IPR050266">
    <property type="entry name" value="AB_hydrolase_sf"/>
</dbReference>
<evidence type="ECO:0000256" key="9">
    <source>
        <dbReference type="SAM" id="Phobius"/>
    </source>
</evidence>
<dbReference type="InterPro" id="IPR000073">
    <property type="entry name" value="AB_hydrolase_1"/>
</dbReference>
<dbReference type="Gene3D" id="3.40.50.1820">
    <property type="entry name" value="alpha/beta hydrolase"/>
    <property type="match status" value="1"/>
</dbReference>
<evidence type="ECO:0000256" key="5">
    <source>
        <dbReference type="ARBA" id="ARBA00046308"/>
    </source>
</evidence>
<evidence type="ECO:0000256" key="2">
    <source>
        <dbReference type="ARBA" id="ARBA00013254"/>
    </source>
</evidence>
<gene>
    <name evidence="11" type="ORF">KUTeg_020273</name>
</gene>
<dbReference type="PANTHER" id="PTHR43798">
    <property type="entry name" value="MONOACYLGLYCEROL LIPASE"/>
    <property type="match status" value="1"/>
</dbReference>
<dbReference type="PANTHER" id="PTHR43798:SF5">
    <property type="entry name" value="MONOACYLGLYCEROL LIPASE ABHD6"/>
    <property type="match status" value="1"/>
</dbReference>
<keyword evidence="9" id="KW-0472">Membrane</keyword>
<evidence type="ECO:0000259" key="10">
    <source>
        <dbReference type="Pfam" id="PF00561"/>
    </source>
</evidence>
<protein>
    <recommendedName>
        <fullName evidence="2">acylglycerol lipase</fullName>
        <ecNumber evidence="2">3.1.1.23</ecNumber>
    </recommendedName>
</protein>
<evidence type="ECO:0000256" key="4">
    <source>
        <dbReference type="ARBA" id="ARBA00037874"/>
    </source>
</evidence>
<proteinExistence type="predicted"/>
<dbReference type="Pfam" id="PF00561">
    <property type="entry name" value="Abhydrolase_1"/>
    <property type="match status" value="1"/>
</dbReference>
<keyword evidence="12" id="KW-1185">Reference proteome</keyword>
<evidence type="ECO:0000256" key="1">
    <source>
        <dbReference type="ARBA" id="ARBA00001613"/>
    </source>
</evidence>
<comment type="subcellular location">
    <subcellularLocation>
        <location evidence="3">Late endosome membrane</location>
        <topology evidence="3">Single-pass type II membrane protein</topology>
    </subcellularLocation>
    <subcellularLocation>
        <location evidence="4">Lysosome membrane</location>
        <topology evidence="4">Single-pass type II membrane protein</topology>
    </subcellularLocation>
    <subcellularLocation>
        <location evidence="5">Mitochondrion membrane</location>
        <topology evidence="5">Single-pass type II membrane protein</topology>
    </subcellularLocation>
</comment>
<evidence type="ECO:0000256" key="3">
    <source>
        <dbReference type="ARBA" id="ARBA00037797"/>
    </source>
</evidence>
<dbReference type="InterPro" id="IPR029058">
    <property type="entry name" value="AB_hydrolase_fold"/>
</dbReference>
<organism evidence="11 12">
    <name type="scientific">Tegillarca granosa</name>
    <name type="common">Malaysian cockle</name>
    <name type="synonym">Anadara granosa</name>
    <dbReference type="NCBI Taxonomy" id="220873"/>
    <lineage>
        <taxon>Eukaryota</taxon>
        <taxon>Metazoa</taxon>
        <taxon>Spiralia</taxon>
        <taxon>Lophotrochozoa</taxon>
        <taxon>Mollusca</taxon>
        <taxon>Bivalvia</taxon>
        <taxon>Autobranchia</taxon>
        <taxon>Pteriomorphia</taxon>
        <taxon>Arcoida</taxon>
        <taxon>Arcoidea</taxon>
        <taxon>Arcidae</taxon>
        <taxon>Tegillarca</taxon>
    </lineage>
</organism>
<reference evidence="11 12" key="1">
    <citation type="submission" date="2022-12" db="EMBL/GenBank/DDBJ databases">
        <title>Chromosome-level genome of Tegillarca granosa.</title>
        <authorList>
            <person name="Kim J."/>
        </authorList>
    </citation>
    <scope>NUCLEOTIDE SEQUENCE [LARGE SCALE GENOMIC DNA]</scope>
    <source>
        <strain evidence="11">Teg-2019</strain>
        <tissue evidence="11">Adductor muscle</tissue>
    </source>
</reference>
<dbReference type="Proteomes" id="UP001217089">
    <property type="component" value="Unassembled WGS sequence"/>
</dbReference>
<comment type="catalytic activity">
    <reaction evidence="1">
        <text>Hydrolyzes glycerol monoesters of long-chain fatty acids.</text>
        <dbReference type="EC" id="3.1.1.23"/>
    </reaction>
</comment>
<keyword evidence="9" id="KW-1133">Transmembrane helix</keyword>
<evidence type="ECO:0000313" key="12">
    <source>
        <dbReference type="Proteomes" id="UP001217089"/>
    </source>
</evidence>
<dbReference type="SUPFAM" id="SSF53474">
    <property type="entry name" value="alpha/beta-Hydrolases"/>
    <property type="match status" value="1"/>
</dbReference>